<dbReference type="AlphaFoldDB" id="A0A7J7LL00"/>
<dbReference type="EMBL" id="JACGCM010002208">
    <property type="protein sequence ID" value="KAF6143283.1"/>
    <property type="molecule type" value="Genomic_DNA"/>
</dbReference>
<dbReference type="Proteomes" id="UP000541444">
    <property type="component" value="Unassembled WGS sequence"/>
</dbReference>
<sequence length="53" mass="6133">MMWSTSSRFVQSRGFVFEASSLCILGKLVYGLHGLRCSLRVFDWGRRLRVGYC</sequence>
<protein>
    <submittedName>
        <fullName evidence="1">Uncharacterized protein</fullName>
    </submittedName>
</protein>
<evidence type="ECO:0000313" key="2">
    <source>
        <dbReference type="Proteomes" id="UP000541444"/>
    </source>
</evidence>
<proteinExistence type="predicted"/>
<evidence type="ECO:0000313" key="1">
    <source>
        <dbReference type="EMBL" id="KAF6143283.1"/>
    </source>
</evidence>
<gene>
    <name evidence="1" type="ORF">GIB67_039066</name>
</gene>
<organism evidence="1 2">
    <name type="scientific">Kingdonia uniflora</name>
    <dbReference type="NCBI Taxonomy" id="39325"/>
    <lineage>
        <taxon>Eukaryota</taxon>
        <taxon>Viridiplantae</taxon>
        <taxon>Streptophyta</taxon>
        <taxon>Embryophyta</taxon>
        <taxon>Tracheophyta</taxon>
        <taxon>Spermatophyta</taxon>
        <taxon>Magnoliopsida</taxon>
        <taxon>Ranunculales</taxon>
        <taxon>Circaeasteraceae</taxon>
        <taxon>Kingdonia</taxon>
    </lineage>
</organism>
<feature type="non-terminal residue" evidence="1">
    <location>
        <position position="1"/>
    </location>
</feature>
<comment type="caution">
    <text evidence="1">The sequence shown here is derived from an EMBL/GenBank/DDBJ whole genome shotgun (WGS) entry which is preliminary data.</text>
</comment>
<name>A0A7J7LL00_9MAGN</name>
<reference evidence="1 2" key="1">
    <citation type="journal article" date="2020" name="IScience">
        <title>Genome Sequencing of the Endangered Kingdonia uniflora (Circaeasteraceae, Ranunculales) Reveals Potential Mechanisms of Evolutionary Specialization.</title>
        <authorList>
            <person name="Sun Y."/>
            <person name="Deng T."/>
            <person name="Zhang A."/>
            <person name="Moore M.J."/>
            <person name="Landis J.B."/>
            <person name="Lin N."/>
            <person name="Zhang H."/>
            <person name="Zhang X."/>
            <person name="Huang J."/>
            <person name="Zhang X."/>
            <person name="Sun H."/>
            <person name="Wang H."/>
        </authorList>
    </citation>
    <scope>NUCLEOTIDE SEQUENCE [LARGE SCALE GENOMIC DNA]</scope>
    <source>
        <strain evidence="1">TB1705</strain>
        <tissue evidence="1">Leaf</tissue>
    </source>
</reference>
<keyword evidence="2" id="KW-1185">Reference proteome</keyword>
<accession>A0A7J7LL00</accession>